<feature type="compositionally biased region" description="Basic and acidic residues" evidence="1">
    <location>
        <begin position="262"/>
        <end position="274"/>
    </location>
</feature>
<dbReference type="STRING" id="42514.ENSPNAP00000035683"/>
<keyword evidence="3" id="KW-1185">Reference proteome</keyword>
<feature type="compositionally biased region" description="Basic and acidic residues" evidence="1">
    <location>
        <begin position="138"/>
        <end position="150"/>
    </location>
</feature>
<reference evidence="2" key="2">
    <citation type="submission" date="2025-08" db="UniProtKB">
        <authorList>
            <consortium name="Ensembl"/>
        </authorList>
    </citation>
    <scope>IDENTIFICATION</scope>
</reference>
<evidence type="ECO:0000313" key="3">
    <source>
        <dbReference type="Proteomes" id="UP001501920"/>
    </source>
</evidence>
<dbReference type="AlphaFoldDB" id="A0A3B4EIT9"/>
<organism evidence="2 3">
    <name type="scientific">Pygocentrus nattereri</name>
    <name type="common">Red-bellied piranha</name>
    <dbReference type="NCBI Taxonomy" id="42514"/>
    <lineage>
        <taxon>Eukaryota</taxon>
        <taxon>Metazoa</taxon>
        <taxon>Chordata</taxon>
        <taxon>Craniata</taxon>
        <taxon>Vertebrata</taxon>
        <taxon>Euteleostomi</taxon>
        <taxon>Actinopterygii</taxon>
        <taxon>Neopterygii</taxon>
        <taxon>Teleostei</taxon>
        <taxon>Ostariophysi</taxon>
        <taxon>Characiformes</taxon>
        <taxon>Characoidei</taxon>
        <taxon>Pygocentrus</taxon>
    </lineage>
</organism>
<evidence type="ECO:0000256" key="1">
    <source>
        <dbReference type="SAM" id="MobiDB-lite"/>
    </source>
</evidence>
<feature type="compositionally biased region" description="Basic and acidic residues" evidence="1">
    <location>
        <begin position="111"/>
        <end position="120"/>
    </location>
</feature>
<proteinExistence type="predicted"/>
<dbReference type="OMA" id="HIECVIS"/>
<dbReference type="Proteomes" id="UP001501920">
    <property type="component" value="Chromosome 14"/>
</dbReference>
<dbReference type="GeneTree" id="ENSGT00970000194664"/>
<feature type="region of interest" description="Disordered" evidence="1">
    <location>
        <begin position="245"/>
        <end position="295"/>
    </location>
</feature>
<feature type="region of interest" description="Disordered" evidence="1">
    <location>
        <begin position="111"/>
        <end position="179"/>
    </location>
</feature>
<dbReference type="Ensembl" id="ENSPNAT00000029024.2">
    <property type="protein sequence ID" value="ENSPNAP00000035683.1"/>
    <property type="gene ID" value="ENSPNAG00000025846.2"/>
</dbReference>
<feature type="compositionally biased region" description="Acidic residues" evidence="1">
    <location>
        <begin position="124"/>
        <end position="135"/>
    </location>
</feature>
<reference evidence="2" key="3">
    <citation type="submission" date="2025-09" db="UniProtKB">
        <authorList>
            <consortium name="Ensembl"/>
        </authorList>
    </citation>
    <scope>IDENTIFICATION</scope>
</reference>
<evidence type="ECO:0000313" key="2">
    <source>
        <dbReference type="Ensembl" id="ENSPNAP00000035683.1"/>
    </source>
</evidence>
<accession>A0A3B4EIT9</accession>
<sequence length="397" mass="43235">MQHIECVISFVDLHDVHFSLMAVLGVLEIQVERDPKTGATTIKSMAPLSSAALDATGQAVFDDGRRTVHAVGELEGSQHSEAELSQILNAISDVGMQTILDGVAITCNKEQEEQKEKKAQTGEPEFEQSSEDAGEPTDLIHDPLQQEKQQHCSSAVSKLEEEEGGLNERRDVVAEEERDKGKVREREVGVEEDEWEGVNCRPEEGLDPVVLTFLGFTQVQTGSGLGYEDEGGLLKVEQIFIASDEDSKVDPSEELSPITAEKMPEHEESTKCEESQSEPGVSLPSFSERTQEETPPEVTLQMVCLDVELGAGVSVPLQEVVKLEGKHESDLEDDVFQDVLLDGNGETSQTLIESETVAQSIGQVPEIQTLVSPSVILNRAGGETSTKNKTCQCCTVM</sequence>
<feature type="compositionally biased region" description="Basic and acidic residues" evidence="1">
    <location>
        <begin position="166"/>
        <end position="179"/>
    </location>
</feature>
<protein>
    <submittedName>
        <fullName evidence="2">Uncharacterized protein</fullName>
    </submittedName>
</protein>
<name>A0A3B4EIT9_PYGNA</name>
<reference evidence="2 3" key="1">
    <citation type="submission" date="2020-10" db="EMBL/GenBank/DDBJ databases">
        <title>Pygocentrus nattereri (red-bellied piranha) genome, fPygNat1, primary haplotype.</title>
        <authorList>
            <person name="Myers G."/>
            <person name="Meyer A."/>
            <person name="Karagic N."/>
            <person name="Pippel M."/>
            <person name="Winkler S."/>
            <person name="Tracey A."/>
            <person name="Wood J."/>
            <person name="Formenti G."/>
            <person name="Howe K."/>
            <person name="Fedrigo O."/>
            <person name="Jarvis E.D."/>
        </authorList>
    </citation>
    <scope>NUCLEOTIDE SEQUENCE [LARGE SCALE GENOMIC DNA]</scope>
</reference>